<dbReference type="FunFam" id="3.40.50.720:FF:000084">
    <property type="entry name" value="Short-chain dehydrogenase reductase"/>
    <property type="match status" value="1"/>
</dbReference>
<name>A0A6S7EMY3_9BURK</name>
<dbReference type="PANTHER" id="PTHR48107:SF7">
    <property type="entry name" value="RE15974P"/>
    <property type="match status" value="1"/>
</dbReference>
<accession>A0A6S7EMY3</accession>
<dbReference type="PANTHER" id="PTHR48107">
    <property type="entry name" value="NADPH-DEPENDENT ALDEHYDE REDUCTASE-LIKE PROTEIN, CHLOROPLASTIC-RELATED"/>
    <property type="match status" value="1"/>
</dbReference>
<dbReference type="AlphaFoldDB" id="A0A6S7EMY3"/>
<dbReference type="Proteomes" id="UP000494105">
    <property type="component" value="Unassembled WGS sequence"/>
</dbReference>
<comment type="similarity">
    <text evidence="1">Belongs to the short-chain dehydrogenases/reductases (SDR) family.</text>
</comment>
<proteinExistence type="inferred from homology"/>
<dbReference type="EC" id="1.1.1.100" evidence="4"/>
<dbReference type="InterPro" id="IPR036291">
    <property type="entry name" value="NAD(P)-bd_dom_sf"/>
</dbReference>
<evidence type="ECO:0000256" key="2">
    <source>
        <dbReference type="ARBA" id="ARBA00023002"/>
    </source>
</evidence>
<dbReference type="PRINTS" id="PR00081">
    <property type="entry name" value="GDHRDH"/>
</dbReference>
<gene>
    <name evidence="4" type="primary">fabG_19</name>
    <name evidence="4" type="ORF">LMG1861_05276</name>
</gene>
<feature type="domain" description="Ketoreductase" evidence="3">
    <location>
        <begin position="13"/>
        <end position="196"/>
    </location>
</feature>
<dbReference type="InterPro" id="IPR002347">
    <property type="entry name" value="SDR_fam"/>
</dbReference>
<dbReference type="InterPro" id="IPR057326">
    <property type="entry name" value="KR_dom"/>
</dbReference>
<reference evidence="4 5" key="1">
    <citation type="submission" date="2020-04" db="EMBL/GenBank/DDBJ databases">
        <authorList>
            <person name="De Canck E."/>
        </authorList>
    </citation>
    <scope>NUCLEOTIDE SEQUENCE [LARGE SCALE GENOMIC DNA]</scope>
    <source>
        <strain evidence="4 5">LMG 1861</strain>
    </source>
</reference>
<evidence type="ECO:0000259" key="3">
    <source>
        <dbReference type="SMART" id="SM00822"/>
    </source>
</evidence>
<dbReference type="PRINTS" id="PR00080">
    <property type="entry name" value="SDRFAMILY"/>
</dbReference>
<protein>
    <submittedName>
        <fullName evidence="4">3-oxoacyl-[acyl-carrier-protein] reductase FabG</fullName>
        <ecNumber evidence="4">1.1.1.100</ecNumber>
    </submittedName>
</protein>
<dbReference type="GO" id="GO:0004316">
    <property type="term" value="F:3-oxoacyl-[acyl-carrier-protein] reductase (NADPH) activity"/>
    <property type="evidence" value="ECO:0007669"/>
    <property type="project" value="UniProtKB-EC"/>
</dbReference>
<dbReference type="Gene3D" id="3.40.50.720">
    <property type="entry name" value="NAD(P)-binding Rossmann-like Domain"/>
    <property type="match status" value="1"/>
</dbReference>
<sequence>MNPTQTPERATPRVALVTGGSRGIGAAIARRLAQDGYAVAINYASSATHADALVQEIQQAGGRALAVQADVARADQVRAMFDKVQTELGQLHALVNCAGVLRVQPLAETSDEAYDQTFDINTRGTFNTLREAATRLADGGCIVNVSSTTVATNLPGYAIYIASKAAVESLTRVFSKELRGRRITVNAVAPGPVATELFLKGKSPELIEHFAKMPPLERLGEPEDISGIVSFLAGPDSGWINGQVLRANGGLA</sequence>
<evidence type="ECO:0000313" key="4">
    <source>
        <dbReference type="EMBL" id="CAB3919199.1"/>
    </source>
</evidence>
<evidence type="ECO:0000256" key="1">
    <source>
        <dbReference type="ARBA" id="ARBA00006484"/>
    </source>
</evidence>
<dbReference type="SUPFAM" id="SSF51735">
    <property type="entry name" value="NAD(P)-binding Rossmann-fold domains"/>
    <property type="match status" value="1"/>
</dbReference>
<dbReference type="SMART" id="SM00822">
    <property type="entry name" value="PKS_KR"/>
    <property type="match status" value="1"/>
</dbReference>
<organism evidence="4 5">
    <name type="scientific">Achromobacter piechaudii</name>
    <dbReference type="NCBI Taxonomy" id="72556"/>
    <lineage>
        <taxon>Bacteria</taxon>
        <taxon>Pseudomonadati</taxon>
        <taxon>Pseudomonadota</taxon>
        <taxon>Betaproteobacteria</taxon>
        <taxon>Burkholderiales</taxon>
        <taxon>Alcaligenaceae</taxon>
        <taxon>Achromobacter</taxon>
    </lineage>
</organism>
<dbReference type="Pfam" id="PF13561">
    <property type="entry name" value="adh_short_C2"/>
    <property type="match status" value="1"/>
</dbReference>
<evidence type="ECO:0000313" key="5">
    <source>
        <dbReference type="Proteomes" id="UP000494105"/>
    </source>
</evidence>
<dbReference type="RefSeq" id="WP_050729128.1">
    <property type="nucleotide sequence ID" value="NZ_CADILD010000004.1"/>
</dbReference>
<dbReference type="EMBL" id="CADILD010000004">
    <property type="protein sequence ID" value="CAB3919199.1"/>
    <property type="molecule type" value="Genomic_DNA"/>
</dbReference>
<dbReference type="CDD" id="cd05362">
    <property type="entry name" value="THN_reductase-like_SDR_c"/>
    <property type="match status" value="1"/>
</dbReference>
<keyword evidence="2 4" id="KW-0560">Oxidoreductase</keyword>